<organism evidence="12 13">
    <name type="scientific">Sphingomonas oleivorans</name>
    <dbReference type="NCBI Taxonomy" id="1735121"/>
    <lineage>
        <taxon>Bacteria</taxon>
        <taxon>Pseudomonadati</taxon>
        <taxon>Pseudomonadota</taxon>
        <taxon>Alphaproteobacteria</taxon>
        <taxon>Sphingomonadales</taxon>
        <taxon>Sphingomonadaceae</taxon>
        <taxon>Sphingomonas</taxon>
    </lineage>
</organism>
<evidence type="ECO:0000259" key="11">
    <source>
        <dbReference type="PROSITE" id="PS51201"/>
    </source>
</evidence>
<feature type="transmembrane region" description="Helical" evidence="10">
    <location>
        <begin position="217"/>
        <end position="233"/>
    </location>
</feature>
<dbReference type="GO" id="GO:0005886">
    <property type="term" value="C:plasma membrane"/>
    <property type="evidence" value="ECO:0007669"/>
    <property type="project" value="TreeGrafter"/>
</dbReference>
<dbReference type="SUPFAM" id="SSF51735">
    <property type="entry name" value="NAD(P)-binding Rossmann-fold domains"/>
    <property type="match status" value="1"/>
</dbReference>
<dbReference type="Pfam" id="PF00999">
    <property type="entry name" value="Na_H_Exchanger"/>
    <property type="match status" value="1"/>
</dbReference>
<dbReference type="InterPro" id="IPR006153">
    <property type="entry name" value="Cation/H_exchanger_TM"/>
</dbReference>
<keyword evidence="2" id="KW-0813">Transport</keyword>
<dbReference type="InterPro" id="IPR003148">
    <property type="entry name" value="RCK_N"/>
</dbReference>
<feature type="transmembrane region" description="Helical" evidence="10">
    <location>
        <begin position="96"/>
        <end position="124"/>
    </location>
</feature>
<dbReference type="GO" id="GO:0006813">
    <property type="term" value="P:potassium ion transport"/>
    <property type="evidence" value="ECO:0007669"/>
    <property type="project" value="UniProtKB-KW"/>
</dbReference>
<dbReference type="AlphaFoldDB" id="A0A2T5FZQ7"/>
<keyword evidence="9 10" id="KW-0472">Membrane</keyword>
<dbReference type="Pfam" id="PF02254">
    <property type="entry name" value="TrkA_N"/>
    <property type="match status" value="1"/>
</dbReference>
<keyword evidence="4" id="KW-0633">Potassium transport</keyword>
<protein>
    <submittedName>
        <fullName evidence="12">Sodium:proton exchanger</fullName>
    </submittedName>
</protein>
<dbReference type="InterPro" id="IPR036291">
    <property type="entry name" value="NAD(P)-bd_dom_sf"/>
</dbReference>
<dbReference type="PROSITE" id="PS51201">
    <property type="entry name" value="RCK_N"/>
    <property type="match status" value="1"/>
</dbReference>
<keyword evidence="3" id="KW-0050">Antiport</keyword>
<feature type="transmembrane region" description="Helical" evidence="10">
    <location>
        <begin position="328"/>
        <end position="346"/>
    </location>
</feature>
<gene>
    <name evidence="12" type="ORF">CLG96_06470</name>
</gene>
<feature type="transmembrane region" description="Helical" evidence="10">
    <location>
        <begin position="358"/>
        <end position="377"/>
    </location>
</feature>
<evidence type="ECO:0000313" key="13">
    <source>
        <dbReference type="Proteomes" id="UP000244162"/>
    </source>
</evidence>
<dbReference type="PANTHER" id="PTHR46157">
    <property type="entry name" value="K(+) EFFLUX ANTIPORTER 3, CHLOROPLASTIC"/>
    <property type="match status" value="1"/>
</dbReference>
<feature type="transmembrane region" description="Helical" evidence="10">
    <location>
        <begin position="145"/>
        <end position="169"/>
    </location>
</feature>
<feature type="transmembrane region" description="Helical" evidence="10">
    <location>
        <begin position="294"/>
        <end position="316"/>
    </location>
</feature>
<dbReference type="EMBL" id="NWBU01000005">
    <property type="protein sequence ID" value="PTQ12193.1"/>
    <property type="molecule type" value="Genomic_DNA"/>
</dbReference>
<dbReference type="PANTHER" id="PTHR46157:SF4">
    <property type="entry name" value="K(+) EFFLUX ANTIPORTER 3, CHLOROPLASTIC"/>
    <property type="match status" value="1"/>
</dbReference>
<dbReference type="Gene3D" id="3.40.50.720">
    <property type="entry name" value="NAD(P)-binding Rossmann-like Domain"/>
    <property type="match status" value="1"/>
</dbReference>
<evidence type="ECO:0000256" key="5">
    <source>
        <dbReference type="ARBA" id="ARBA00022692"/>
    </source>
</evidence>
<evidence type="ECO:0000256" key="1">
    <source>
        <dbReference type="ARBA" id="ARBA00004141"/>
    </source>
</evidence>
<dbReference type="InterPro" id="IPR038770">
    <property type="entry name" value="Na+/solute_symporter_sf"/>
</dbReference>
<reference evidence="12 13" key="1">
    <citation type="submission" date="2017-09" db="EMBL/GenBank/DDBJ databases">
        <title>Sphingomonas panjinensis sp.nov., isolated from oil-contaminated soil.</title>
        <authorList>
            <person name="Wang L."/>
            <person name="Chen L."/>
        </authorList>
    </citation>
    <scope>NUCLEOTIDE SEQUENCE [LARGE SCALE GENOMIC DNA]</scope>
    <source>
        <strain evidence="12 13">FW-11</strain>
    </source>
</reference>
<feature type="transmembrane region" description="Helical" evidence="10">
    <location>
        <begin position="181"/>
        <end position="197"/>
    </location>
</feature>
<feature type="transmembrane region" description="Helical" evidence="10">
    <location>
        <begin position="57"/>
        <end position="76"/>
    </location>
</feature>
<dbReference type="Proteomes" id="UP000244162">
    <property type="component" value="Unassembled WGS sequence"/>
</dbReference>
<dbReference type="GO" id="GO:1902600">
    <property type="term" value="P:proton transmembrane transport"/>
    <property type="evidence" value="ECO:0007669"/>
    <property type="project" value="InterPro"/>
</dbReference>
<evidence type="ECO:0000256" key="7">
    <source>
        <dbReference type="ARBA" id="ARBA00022989"/>
    </source>
</evidence>
<keyword evidence="13" id="KW-1185">Reference proteome</keyword>
<keyword evidence="7 10" id="KW-1133">Transmembrane helix</keyword>
<evidence type="ECO:0000256" key="3">
    <source>
        <dbReference type="ARBA" id="ARBA00022449"/>
    </source>
</evidence>
<dbReference type="OrthoDB" id="9781411at2"/>
<evidence type="ECO:0000256" key="4">
    <source>
        <dbReference type="ARBA" id="ARBA00022538"/>
    </source>
</evidence>
<evidence type="ECO:0000313" key="12">
    <source>
        <dbReference type="EMBL" id="PTQ12193.1"/>
    </source>
</evidence>
<evidence type="ECO:0000256" key="10">
    <source>
        <dbReference type="SAM" id="Phobius"/>
    </source>
</evidence>
<evidence type="ECO:0000256" key="2">
    <source>
        <dbReference type="ARBA" id="ARBA00022448"/>
    </source>
</evidence>
<dbReference type="Gene3D" id="1.20.1530.20">
    <property type="match status" value="1"/>
</dbReference>
<keyword evidence="6" id="KW-0630">Potassium</keyword>
<name>A0A2T5FZQ7_9SPHN</name>
<feature type="domain" description="RCK N-terminal" evidence="11">
    <location>
        <begin position="409"/>
        <end position="526"/>
    </location>
</feature>
<keyword evidence="8" id="KW-0406">Ion transport</keyword>
<feature type="transmembrane region" description="Helical" evidence="10">
    <location>
        <begin position="270"/>
        <end position="288"/>
    </location>
</feature>
<evidence type="ECO:0000256" key="8">
    <source>
        <dbReference type="ARBA" id="ARBA00023065"/>
    </source>
</evidence>
<comment type="caution">
    <text evidence="12">The sequence shown here is derived from an EMBL/GenBank/DDBJ whole genome shotgun (WGS) entry which is preliminary data.</text>
</comment>
<sequence>MPHDFLADSLILAFAASAAGAVIVRFRLSPIMGYLAAGVVVGPTGLDMLSDTDGIRLLGEFGVTLLMFVVGLEFSWPRMVAARGVVFGLGSLQVGSMALAGTVVGMLAGAAMLPSMLIGFAAAMSSTAIVHKQLLDQDEATSHHGVLATGFLLFQDFVALSLLALVGALDERAAPDAVRTIARLAMAIALFLAVALLARRTLGRLLEWAARSGSNEFFLLSTLLLILGTAFAAERLHLSLPVGAFIVGMMAGETDFRHQLQEEIRPFRDLLLGLFFLTIGMAVDLTTVAKAPLITAALLAMLVGGKFAVVFALARLSHADTVSAVRTAVLLAHGGEFALLIVSQALRTGLLPGAYGQPVLTAMALSMFFAPALVQWNGHIAALFAGRTTLEAPHLADEARMMEGSKCLRHHVILAGCGPVGRLVATALESAGVAYVAIERDTDRLRKARSQGHHILFGDAARPGILKAAGLNRAAVVVALLNDRRRLEQLVRQVRQLNAGIPILVSTRDDSALEPIMQAGATRIFPENLAAGLALAMQTLLMLGIPAQDADAKIHALRTELNPELGTFYLR</sequence>
<evidence type="ECO:0000256" key="6">
    <source>
        <dbReference type="ARBA" id="ARBA00022958"/>
    </source>
</evidence>
<evidence type="ECO:0000256" key="9">
    <source>
        <dbReference type="ARBA" id="ARBA00023136"/>
    </source>
</evidence>
<comment type="subcellular location">
    <subcellularLocation>
        <location evidence="1">Membrane</location>
        <topology evidence="1">Multi-pass membrane protein</topology>
    </subcellularLocation>
</comment>
<proteinExistence type="predicted"/>
<dbReference type="GO" id="GO:0015297">
    <property type="term" value="F:antiporter activity"/>
    <property type="evidence" value="ECO:0007669"/>
    <property type="project" value="UniProtKB-KW"/>
</dbReference>
<accession>A0A2T5FZQ7</accession>
<dbReference type="RefSeq" id="WP_107967058.1">
    <property type="nucleotide sequence ID" value="NZ_NWBU01000005.1"/>
</dbReference>
<feature type="transmembrane region" description="Helical" evidence="10">
    <location>
        <begin position="31"/>
        <end position="50"/>
    </location>
</feature>
<keyword evidence="5 10" id="KW-0812">Transmembrane</keyword>